<feature type="compositionally biased region" description="Low complexity" evidence="1">
    <location>
        <begin position="218"/>
        <end position="230"/>
    </location>
</feature>
<feature type="region of interest" description="Disordered" evidence="1">
    <location>
        <begin position="379"/>
        <end position="446"/>
    </location>
</feature>
<feature type="region of interest" description="Disordered" evidence="1">
    <location>
        <begin position="1"/>
        <end position="111"/>
    </location>
</feature>
<comment type="caution">
    <text evidence="2">The sequence shown here is derived from an EMBL/GenBank/DDBJ whole genome shotgun (WGS) entry which is preliminary data.</text>
</comment>
<feature type="compositionally biased region" description="Polar residues" evidence="1">
    <location>
        <begin position="64"/>
        <end position="88"/>
    </location>
</feature>
<accession>A0ABU6W6T9</accession>
<dbReference type="PANTHER" id="PTHR33157:SF12">
    <property type="entry name" value="TRANSPOSASE TNP1_EN_SPM-LIKE DOMAIN-CONTAINING PROTEIN"/>
    <property type="match status" value="1"/>
</dbReference>
<feature type="compositionally biased region" description="Basic and acidic residues" evidence="1">
    <location>
        <begin position="1"/>
        <end position="15"/>
    </location>
</feature>
<protein>
    <submittedName>
        <fullName evidence="2">Uncharacterized protein</fullName>
    </submittedName>
</protein>
<evidence type="ECO:0000256" key="1">
    <source>
        <dbReference type="SAM" id="MobiDB-lite"/>
    </source>
</evidence>
<dbReference type="Pfam" id="PF03004">
    <property type="entry name" value="Transposase_24"/>
    <property type="match status" value="1"/>
</dbReference>
<feature type="region of interest" description="Disordered" evidence="1">
    <location>
        <begin position="210"/>
        <end position="233"/>
    </location>
</feature>
<dbReference type="PANTHER" id="PTHR33157">
    <property type="entry name" value="AUTONOMOUS TRANSPOSABLE ELEMENT EN-1 MOSAIC PROTEIN-RELATED"/>
    <property type="match status" value="1"/>
</dbReference>
<gene>
    <name evidence="2" type="ORF">PIB30_014963</name>
</gene>
<feature type="compositionally biased region" description="Basic residues" evidence="1">
    <location>
        <begin position="18"/>
        <end position="28"/>
    </location>
</feature>
<sequence length="446" mass="49803">MTLGDRGRGRGDRGRGTGGRRGRPRKRTGIPLDLGDRGRDLDPAACHPDSEGLPAMRMIPTPGSRVQSSETTGTRSQRATPTQTTTGSEDPPPPEPDPMPWPPVNNPLPDGEEEDIAMEEELARQLESCKQGHDQDHVGFHELLQVAFFRLQRGYEYAIYQSWRMRAAKRLREIMHEIRSLGAPHGWIRDDLWDQLQEFWRQENFKKLKQTNKRNRASETGGSSHTGGSTRYEATRERMAKELGRQPTQSKVFTRTHTRKEDQDWVDRRSHDVGVGYEEDLKRLKAERQAIIDAGGPEPPPIDEDALWAKYAGGRRKGRIYSKGVVPSHKYPPLFADTDDDDTATGPPDVREQVVLLNRELSQQAEAHAHKAAAVEAACSEKVRSLESTVQAQSQEIRSGSSASGMPEMPPPPPPPPPPPARSQDPPPQLEQSSGSPETRDDPDYV</sequence>
<evidence type="ECO:0000313" key="2">
    <source>
        <dbReference type="EMBL" id="MED6180984.1"/>
    </source>
</evidence>
<dbReference type="InterPro" id="IPR039266">
    <property type="entry name" value="EN-1/SPM"/>
</dbReference>
<proteinExistence type="predicted"/>
<feature type="region of interest" description="Disordered" evidence="1">
    <location>
        <begin position="330"/>
        <end position="351"/>
    </location>
</feature>
<feature type="compositionally biased region" description="Pro residues" evidence="1">
    <location>
        <begin position="408"/>
        <end position="429"/>
    </location>
</feature>
<evidence type="ECO:0000313" key="3">
    <source>
        <dbReference type="Proteomes" id="UP001341840"/>
    </source>
</evidence>
<feature type="compositionally biased region" description="Pro residues" evidence="1">
    <location>
        <begin position="90"/>
        <end position="106"/>
    </location>
</feature>
<dbReference type="EMBL" id="JASCZI010181283">
    <property type="protein sequence ID" value="MED6180984.1"/>
    <property type="molecule type" value="Genomic_DNA"/>
</dbReference>
<organism evidence="2 3">
    <name type="scientific">Stylosanthes scabra</name>
    <dbReference type="NCBI Taxonomy" id="79078"/>
    <lineage>
        <taxon>Eukaryota</taxon>
        <taxon>Viridiplantae</taxon>
        <taxon>Streptophyta</taxon>
        <taxon>Embryophyta</taxon>
        <taxon>Tracheophyta</taxon>
        <taxon>Spermatophyta</taxon>
        <taxon>Magnoliopsida</taxon>
        <taxon>eudicotyledons</taxon>
        <taxon>Gunneridae</taxon>
        <taxon>Pentapetalae</taxon>
        <taxon>rosids</taxon>
        <taxon>fabids</taxon>
        <taxon>Fabales</taxon>
        <taxon>Fabaceae</taxon>
        <taxon>Papilionoideae</taxon>
        <taxon>50 kb inversion clade</taxon>
        <taxon>dalbergioids sensu lato</taxon>
        <taxon>Dalbergieae</taxon>
        <taxon>Pterocarpus clade</taxon>
        <taxon>Stylosanthes</taxon>
    </lineage>
</organism>
<reference evidence="2 3" key="1">
    <citation type="journal article" date="2023" name="Plants (Basel)">
        <title>Bridging the Gap: Combining Genomics and Transcriptomics Approaches to Understand Stylosanthes scabra, an Orphan Legume from the Brazilian Caatinga.</title>
        <authorList>
            <person name="Ferreira-Neto J.R.C."/>
            <person name="da Silva M.D."/>
            <person name="Binneck E."/>
            <person name="de Melo N.F."/>
            <person name="da Silva R.H."/>
            <person name="de Melo A.L.T.M."/>
            <person name="Pandolfi V."/>
            <person name="Bustamante F.O."/>
            <person name="Brasileiro-Vidal A.C."/>
            <person name="Benko-Iseppon A.M."/>
        </authorList>
    </citation>
    <scope>NUCLEOTIDE SEQUENCE [LARGE SCALE GENOMIC DNA]</scope>
    <source>
        <tissue evidence="2">Leaves</tissue>
    </source>
</reference>
<dbReference type="InterPro" id="IPR004252">
    <property type="entry name" value="Probable_transposase_24"/>
</dbReference>
<feature type="compositionally biased region" description="Polar residues" evidence="1">
    <location>
        <begin position="386"/>
        <end position="404"/>
    </location>
</feature>
<dbReference type="Proteomes" id="UP001341840">
    <property type="component" value="Unassembled WGS sequence"/>
</dbReference>
<keyword evidence="3" id="KW-1185">Reference proteome</keyword>
<name>A0ABU6W6T9_9FABA</name>